<dbReference type="PROSITE" id="PS00108">
    <property type="entry name" value="PROTEIN_KINASE_ST"/>
    <property type="match status" value="1"/>
</dbReference>
<organism evidence="14 15">
    <name type="scientific">Hyaloscypha hepaticicola</name>
    <dbReference type="NCBI Taxonomy" id="2082293"/>
    <lineage>
        <taxon>Eukaryota</taxon>
        <taxon>Fungi</taxon>
        <taxon>Dikarya</taxon>
        <taxon>Ascomycota</taxon>
        <taxon>Pezizomycotina</taxon>
        <taxon>Leotiomycetes</taxon>
        <taxon>Helotiales</taxon>
        <taxon>Hyaloscyphaceae</taxon>
        <taxon>Hyaloscypha</taxon>
    </lineage>
</organism>
<evidence type="ECO:0000256" key="9">
    <source>
        <dbReference type="ARBA" id="ARBA00078109"/>
    </source>
</evidence>
<dbReference type="GO" id="GO:0004674">
    <property type="term" value="F:protein serine/threonine kinase activity"/>
    <property type="evidence" value="ECO:0007669"/>
    <property type="project" value="UniProtKB-KW"/>
</dbReference>
<comment type="catalytic activity">
    <reaction evidence="8">
        <text>L-seryl-[protein] + ATP = O-phospho-L-seryl-[protein] + ADP + H(+)</text>
        <dbReference type="Rhea" id="RHEA:17989"/>
        <dbReference type="Rhea" id="RHEA-COMP:9863"/>
        <dbReference type="Rhea" id="RHEA-COMP:11604"/>
        <dbReference type="ChEBI" id="CHEBI:15378"/>
        <dbReference type="ChEBI" id="CHEBI:29999"/>
        <dbReference type="ChEBI" id="CHEBI:30616"/>
        <dbReference type="ChEBI" id="CHEBI:83421"/>
        <dbReference type="ChEBI" id="CHEBI:456216"/>
        <dbReference type="EC" id="2.7.11.1"/>
    </reaction>
</comment>
<reference evidence="14 15" key="1">
    <citation type="submission" date="2016-05" db="EMBL/GenBank/DDBJ databases">
        <title>A degradative enzymes factory behind the ericoid mycorrhizal symbiosis.</title>
        <authorList>
            <consortium name="DOE Joint Genome Institute"/>
            <person name="Martino E."/>
            <person name="Morin E."/>
            <person name="Grelet G."/>
            <person name="Kuo A."/>
            <person name="Kohler A."/>
            <person name="Daghino S."/>
            <person name="Barry K."/>
            <person name="Choi C."/>
            <person name="Cichocki N."/>
            <person name="Clum A."/>
            <person name="Copeland A."/>
            <person name="Hainaut M."/>
            <person name="Haridas S."/>
            <person name="Labutti K."/>
            <person name="Lindquist E."/>
            <person name="Lipzen A."/>
            <person name="Khouja H.-R."/>
            <person name="Murat C."/>
            <person name="Ohm R."/>
            <person name="Olson A."/>
            <person name="Spatafora J."/>
            <person name="Veneault-Fourrey C."/>
            <person name="Henrissat B."/>
            <person name="Grigoriev I."/>
            <person name="Martin F."/>
            <person name="Perotto S."/>
        </authorList>
    </citation>
    <scope>NUCLEOTIDE SEQUENCE [LARGE SCALE GENOMIC DNA]</scope>
    <source>
        <strain evidence="14 15">UAMH 7357</strain>
    </source>
</reference>
<dbReference type="InterPro" id="IPR017441">
    <property type="entry name" value="Protein_kinase_ATP_BS"/>
</dbReference>
<comment type="catalytic activity">
    <reaction evidence="7">
        <text>L-threonyl-[protein] + ATP = O-phospho-L-threonyl-[protein] + ADP + H(+)</text>
        <dbReference type="Rhea" id="RHEA:46608"/>
        <dbReference type="Rhea" id="RHEA-COMP:11060"/>
        <dbReference type="Rhea" id="RHEA-COMP:11605"/>
        <dbReference type="ChEBI" id="CHEBI:15378"/>
        <dbReference type="ChEBI" id="CHEBI:30013"/>
        <dbReference type="ChEBI" id="CHEBI:30616"/>
        <dbReference type="ChEBI" id="CHEBI:61977"/>
        <dbReference type="ChEBI" id="CHEBI:456216"/>
        <dbReference type="EC" id="2.7.11.1"/>
    </reaction>
</comment>
<dbReference type="InterPro" id="IPR008271">
    <property type="entry name" value="Ser/Thr_kinase_AS"/>
</dbReference>
<dbReference type="SMART" id="SM00220">
    <property type="entry name" value="S_TKc"/>
    <property type="match status" value="1"/>
</dbReference>
<evidence type="ECO:0000256" key="5">
    <source>
        <dbReference type="ARBA" id="ARBA00022777"/>
    </source>
</evidence>
<dbReference type="SUPFAM" id="SSF56112">
    <property type="entry name" value="Protein kinase-like (PK-like)"/>
    <property type="match status" value="1"/>
</dbReference>
<accession>A0A2J6Q1H3</accession>
<evidence type="ECO:0000256" key="8">
    <source>
        <dbReference type="ARBA" id="ARBA00048679"/>
    </source>
</evidence>
<feature type="region of interest" description="Disordered" evidence="12">
    <location>
        <begin position="1"/>
        <end position="24"/>
    </location>
</feature>
<evidence type="ECO:0000313" key="15">
    <source>
        <dbReference type="Proteomes" id="UP000235672"/>
    </source>
</evidence>
<feature type="domain" description="Protein kinase" evidence="13">
    <location>
        <begin position="89"/>
        <end position="360"/>
    </location>
</feature>
<sequence>MAPAIYDQLSAAPQASRGENSRQKASFRVLPDGKHEHHLINLRTEVTVSDTLRNFIKAIWQKQQEHNVEKDAREGSLFKSKVATHEKYGRGSESIGYGRSGNVRLSRKTSPNNQKAECYAIKEYRRGPRETMRAYRNRSTSSFCISSCLRHTNVLNILDLVQEPDGNYCDVMAFCDGGNLATLILRSGKLGALEADCFFKQLARGVEYLHSVGVAHRDLKPENLLLTSRGVLEIADFGQAECFRFPWEAKARVTTGRCGSIPYIAPEQYLDGEFDPRPVDVWPMGMIYMAMRTGKLLWGAALKHKDNNYIRYLGDRKLPSGFRPIERLQNENCRSTIYAILDPSPSRRPTASQVLASPWCREVQLCKAGADES</sequence>
<comment type="similarity">
    <text evidence="11">Belongs to the protein kinase superfamily.</text>
</comment>
<dbReference type="InterPro" id="IPR011009">
    <property type="entry name" value="Kinase-like_dom_sf"/>
</dbReference>
<dbReference type="GO" id="GO:0030003">
    <property type="term" value="P:intracellular monoatomic cation homeostasis"/>
    <property type="evidence" value="ECO:0007669"/>
    <property type="project" value="UniProtKB-ARBA"/>
</dbReference>
<keyword evidence="5 14" id="KW-0418">Kinase</keyword>
<evidence type="ECO:0000256" key="2">
    <source>
        <dbReference type="ARBA" id="ARBA00022527"/>
    </source>
</evidence>
<keyword evidence="4 10" id="KW-0547">Nucleotide-binding</keyword>
<evidence type="ECO:0000256" key="1">
    <source>
        <dbReference type="ARBA" id="ARBA00012513"/>
    </source>
</evidence>
<evidence type="ECO:0000259" key="13">
    <source>
        <dbReference type="PROSITE" id="PS50011"/>
    </source>
</evidence>
<dbReference type="PANTHER" id="PTHR24346:SF30">
    <property type="entry name" value="MATERNAL EMBRYONIC LEUCINE ZIPPER KINASE"/>
    <property type="match status" value="1"/>
</dbReference>
<dbReference type="STRING" id="1745343.A0A2J6Q1H3"/>
<evidence type="ECO:0000313" key="14">
    <source>
        <dbReference type="EMBL" id="PMD20129.1"/>
    </source>
</evidence>
<dbReference type="AlphaFoldDB" id="A0A2J6Q1H3"/>
<dbReference type="GO" id="GO:0035556">
    <property type="term" value="P:intracellular signal transduction"/>
    <property type="evidence" value="ECO:0007669"/>
    <property type="project" value="TreeGrafter"/>
</dbReference>
<keyword evidence="3" id="KW-0808">Transferase</keyword>
<dbReference type="Gene3D" id="1.10.510.10">
    <property type="entry name" value="Transferase(Phosphotransferase) domain 1"/>
    <property type="match status" value="1"/>
</dbReference>
<evidence type="ECO:0000256" key="10">
    <source>
        <dbReference type="PROSITE-ProRule" id="PRU10141"/>
    </source>
</evidence>
<keyword evidence="15" id="KW-1185">Reference proteome</keyword>
<evidence type="ECO:0000256" key="6">
    <source>
        <dbReference type="ARBA" id="ARBA00022840"/>
    </source>
</evidence>
<gene>
    <name evidence="14" type="ORF">NA56DRAFT_627929</name>
</gene>
<keyword evidence="6 10" id="KW-0067">ATP-binding</keyword>
<dbReference type="OrthoDB" id="6513151at2759"/>
<evidence type="ECO:0000256" key="3">
    <source>
        <dbReference type="ARBA" id="ARBA00022679"/>
    </source>
</evidence>
<dbReference type="GO" id="GO:0005737">
    <property type="term" value="C:cytoplasm"/>
    <property type="evidence" value="ECO:0007669"/>
    <property type="project" value="TreeGrafter"/>
</dbReference>
<dbReference type="PROSITE" id="PS00107">
    <property type="entry name" value="PROTEIN_KINASE_ATP"/>
    <property type="match status" value="1"/>
</dbReference>
<keyword evidence="2 11" id="KW-0723">Serine/threonine-protein kinase</keyword>
<dbReference type="Proteomes" id="UP000235672">
    <property type="component" value="Unassembled WGS sequence"/>
</dbReference>
<feature type="binding site" evidence="10">
    <location>
        <position position="122"/>
    </location>
    <ligand>
        <name>ATP</name>
        <dbReference type="ChEBI" id="CHEBI:30616"/>
    </ligand>
</feature>
<dbReference type="GO" id="GO:0005524">
    <property type="term" value="F:ATP binding"/>
    <property type="evidence" value="ECO:0007669"/>
    <property type="project" value="UniProtKB-UniRule"/>
</dbReference>
<dbReference type="FunFam" id="1.10.510.10:FF:000183">
    <property type="entry name" value="Serine/threonine-protein kinase hal4"/>
    <property type="match status" value="1"/>
</dbReference>
<dbReference type="InterPro" id="IPR000719">
    <property type="entry name" value="Prot_kinase_dom"/>
</dbReference>
<dbReference type="CDD" id="cd13994">
    <property type="entry name" value="STKc_HAL4_like"/>
    <property type="match status" value="1"/>
</dbReference>
<proteinExistence type="inferred from homology"/>
<dbReference type="EC" id="2.7.11.1" evidence="1"/>
<evidence type="ECO:0000256" key="7">
    <source>
        <dbReference type="ARBA" id="ARBA00047899"/>
    </source>
</evidence>
<name>A0A2J6Q1H3_9HELO</name>
<dbReference type="EMBL" id="KZ613486">
    <property type="protein sequence ID" value="PMD20129.1"/>
    <property type="molecule type" value="Genomic_DNA"/>
</dbReference>
<dbReference type="Pfam" id="PF00069">
    <property type="entry name" value="Pkinase"/>
    <property type="match status" value="1"/>
</dbReference>
<dbReference type="PROSITE" id="PS50011">
    <property type="entry name" value="PROTEIN_KINASE_DOM"/>
    <property type="match status" value="1"/>
</dbReference>
<evidence type="ECO:0000256" key="12">
    <source>
        <dbReference type="SAM" id="MobiDB-lite"/>
    </source>
</evidence>
<protein>
    <recommendedName>
        <fullName evidence="1">non-specific serine/threonine protein kinase</fullName>
        <ecNumber evidence="1">2.7.11.1</ecNumber>
    </recommendedName>
    <alternativeName>
        <fullName evidence="9">Halotolerance protein 4</fullName>
    </alternativeName>
</protein>
<evidence type="ECO:0000256" key="4">
    <source>
        <dbReference type="ARBA" id="ARBA00022741"/>
    </source>
</evidence>
<evidence type="ECO:0000256" key="11">
    <source>
        <dbReference type="RuleBase" id="RU000304"/>
    </source>
</evidence>
<dbReference type="PANTHER" id="PTHR24346">
    <property type="entry name" value="MAP/MICROTUBULE AFFINITY-REGULATING KINASE"/>
    <property type="match status" value="1"/>
</dbReference>